<keyword evidence="1" id="KW-0547">Nucleotide-binding</keyword>
<dbReference type="InterPro" id="IPR025943">
    <property type="entry name" value="Sigma_54_int_dom_ATP-bd_2"/>
</dbReference>
<keyword evidence="6" id="KW-0597">Phosphoprotein</keyword>
<evidence type="ECO:0000313" key="10">
    <source>
        <dbReference type="Proteomes" id="UP000546464"/>
    </source>
</evidence>
<dbReference type="Gene3D" id="3.40.50.2300">
    <property type="match status" value="1"/>
</dbReference>
<dbReference type="InterPro" id="IPR002078">
    <property type="entry name" value="Sigma_54_int"/>
</dbReference>
<reference evidence="9 10" key="1">
    <citation type="submission" date="2020-07" db="EMBL/GenBank/DDBJ databases">
        <authorList>
            <person name="Feng X."/>
        </authorList>
    </citation>
    <scope>NUCLEOTIDE SEQUENCE [LARGE SCALE GENOMIC DNA]</scope>
    <source>
        <strain evidence="9 10">JCM31066</strain>
    </source>
</reference>
<feature type="domain" description="Response regulatory" evidence="8">
    <location>
        <begin position="5"/>
        <end position="120"/>
    </location>
</feature>
<dbReference type="Gene3D" id="3.40.50.300">
    <property type="entry name" value="P-loop containing nucleotide triphosphate hydrolases"/>
    <property type="match status" value="1"/>
</dbReference>
<evidence type="ECO:0000313" key="9">
    <source>
        <dbReference type="EMBL" id="MBC2594981.1"/>
    </source>
</evidence>
<evidence type="ECO:0000256" key="6">
    <source>
        <dbReference type="PROSITE-ProRule" id="PRU00169"/>
    </source>
</evidence>
<evidence type="ECO:0000256" key="5">
    <source>
        <dbReference type="ARBA" id="ARBA00023163"/>
    </source>
</evidence>
<dbReference type="RefSeq" id="WP_185675947.1">
    <property type="nucleotide sequence ID" value="NZ_JACHVB010000035.1"/>
</dbReference>
<dbReference type="InterPro" id="IPR003593">
    <property type="entry name" value="AAA+_ATPase"/>
</dbReference>
<feature type="modified residue" description="4-aspartylphosphate" evidence="6">
    <location>
        <position position="55"/>
    </location>
</feature>
<gene>
    <name evidence="9" type="ORF">H5P28_12005</name>
</gene>
<dbReference type="InterPro" id="IPR009057">
    <property type="entry name" value="Homeodomain-like_sf"/>
</dbReference>
<keyword evidence="2" id="KW-0067">ATP-binding</keyword>
<sequence length="484" mass="54441">MRFESALVVDDELIIRRTLQQFLQRKRLKVKTVASIQEALEQLGNDHDFEVMFLDLNLPDGLGTDLLEQLAARGTMPVTIMITAQGSIESAVKCMKLGAFDYLQKPFSIDELDLVLSKADRYEHLQAVNKQLAGDSARCGPRILGNSPRMAHMREMIDSVARTDATVLVHGKTGTGKELVAQEIHRQSMRRDKPFIRVNCAAVSESLIESEFFGHVKGAFTGAFENRIGRFELAHGGTLLLDEISEISLPLQAKLLRVLQEREFERVGSSNVIQIDTRIVATTNRDLQQSVVDGDFRQDLYYRLNVFPIESPPLREREGDIPLLAQHFLETYTRKHRRNLTRFHPDSLHLMQAHTWPGNVRELQNIVERAVILSTKGPQVTPNALPLELQLLAKSGTAPPSVAPNTTAPAPVAVAVSPPISPEPEEICSLEDQERRLILRALEHTGGNRTTAAEKLQISVRTLRNKLSLYREQNRTEFEPFFNN</sequence>
<dbReference type="SUPFAM" id="SSF46689">
    <property type="entry name" value="Homeodomain-like"/>
    <property type="match status" value="1"/>
</dbReference>
<dbReference type="PROSITE" id="PS50110">
    <property type="entry name" value="RESPONSE_REGULATORY"/>
    <property type="match status" value="1"/>
</dbReference>
<dbReference type="PROSITE" id="PS00676">
    <property type="entry name" value="SIGMA54_INTERACT_2"/>
    <property type="match status" value="1"/>
</dbReference>
<dbReference type="Pfam" id="PF00072">
    <property type="entry name" value="Response_reg"/>
    <property type="match status" value="1"/>
</dbReference>
<name>A0A842HID5_9BACT</name>
<dbReference type="Proteomes" id="UP000546464">
    <property type="component" value="Unassembled WGS sequence"/>
</dbReference>
<keyword evidence="4" id="KW-0238">DNA-binding</keyword>
<evidence type="ECO:0000259" key="7">
    <source>
        <dbReference type="PROSITE" id="PS50045"/>
    </source>
</evidence>
<dbReference type="GO" id="GO:0006355">
    <property type="term" value="P:regulation of DNA-templated transcription"/>
    <property type="evidence" value="ECO:0007669"/>
    <property type="project" value="InterPro"/>
</dbReference>
<dbReference type="AlphaFoldDB" id="A0A842HID5"/>
<dbReference type="SMART" id="SM00382">
    <property type="entry name" value="AAA"/>
    <property type="match status" value="1"/>
</dbReference>
<dbReference type="InterPro" id="IPR027417">
    <property type="entry name" value="P-loop_NTPase"/>
</dbReference>
<dbReference type="Gene3D" id="1.10.10.60">
    <property type="entry name" value="Homeodomain-like"/>
    <property type="match status" value="1"/>
</dbReference>
<proteinExistence type="predicted"/>
<comment type="caution">
    <text evidence="9">The sequence shown here is derived from an EMBL/GenBank/DDBJ whole genome shotgun (WGS) entry which is preliminary data.</text>
</comment>
<dbReference type="PROSITE" id="PS00688">
    <property type="entry name" value="SIGMA54_INTERACT_3"/>
    <property type="match status" value="1"/>
</dbReference>
<keyword evidence="5" id="KW-0804">Transcription</keyword>
<dbReference type="PANTHER" id="PTHR32071">
    <property type="entry name" value="TRANSCRIPTIONAL REGULATORY PROTEIN"/>
    <property type="match status" value="1"/>
</dbReference>
<dbReference type="PROSITE" id="PS50045">
    <property type="entry name" value="SIGMA54_INTERACT_4"/>
    <property type="match status" value="1"/>
</dbReference>
<feature type="domain" description="Sigma-54 factor interaction" evidence="7">
    <location>
        <begin position="143"/>
        <end position="372"/>
    </location>
</feature>
<dbReference type="SUPFAM" id="SSF52172">
    <property type="entry name" value="CheY-like"/>
    <property type="match status" value="1"/>
</dbReference>
<dbReference type="GO" id="GO:0005524">
    <property type="term" value="F:ATP binding"/>
    <property type="evidence" value="ECO:0007669"/>
    <property type="project" value="UniProtKB-KW"/>
</dbReference>
<protein>
    <submittedName>
        <fullName evidence="9">Sigma-54-dependent Fis family transcriptional regulator</fullName>
    </submittedName>
</protein>
<organism evidence="9 10">
    <name type="scientific">Ruficoccus amylovorans</name>
    <dbReference type="NCBI Taxonomy" id="1804625"/>
    <lineage>
        <taxon>Bacteria</taxon>
        <taxon>Pseudomonadati</taxon>
        <taxon>Verrucomicrobiota</taxon>
        <taxon>Opitutia</taxon>
        <taxon>Puniceicoccales</taxon>
        <taxon>Cerasicoccaceae</taxon>
        <taxon>Ruficoccus</taxon>
    </lineage>
</organism>
<accession>A0A842HID5</accession>
<evidence type="ECO:0000256" key="4">
    <source>
        <dbReference type="ARBA" id="ARBA00023125"/>
    </source>
</evidence>
<dbReference type="EMBL" id="JACHVB010000035">
    <property type="protein sequence ID" value="MBC2594981.1"/>
    <property type="molecule type" value="Genomic_DNA"/>
</dbReference>
<evidence type="ECO:0000256" key="3">
    <source>
        <dbReference type="ARBA" id="ARBA00023015"/>
    </source>
</evidence>
<dbReference type="GO" id="GO:0043565">
    <property type="term" value="F:sequence-specific DNA binding"/>
    <property type="evidence" value="ECO:0007669"/>
    <property type="project" value="InterPro"/>
</dbReference>
<evidence type="ECO:0000256" key="1">
    <source>
        <dbReference type="ARBA" id="ARBA00022741"/>
    </source>
</evidence>
<dbReference type="InterPro" id="IPR001789">
    <property type="entry name" value="Sig_transdc_resp-reg_receiver"/>
</dbReference>
<dbReference type="CDD" id="cd00009">
    <property type="entry name" value="AAA"/>
    <property type="match status" value="1"/>
</dbReference>
<dbReference type="InterPro" id="IPR025944">
    <property type="entry name" value="Sigma_54_int_dom_CS"/>
</dbReference>
<dbReference type="Pfam" id="PF02954">
    <property type="entry name" value="HTH_8"/>
    <property type="match status" value="1"/>
</dbReference>
<evidence type="ECO:0000256" key="2">
    <source>
        <dbReference type="ARBA" id="ARBA00022840"/>
    </source>
</evidence>
<keyword evidence="3" id="KW-0805">Transcription regulation</keyword>
<dbReference type="SMART" id="SM00448">
    <property type="entry name" value="REC"/>
    <property type="match status" value="1"/>
</dbReference>
<dbReference type="FunFam" id="3.40.50.300:FF:000006">
    <property type="entry name" value="DNA-binding transcriptional regulator NtrC"/>
    <property type="match status" value="1"/>
</dbReference>
<dbReference type="InterPro" id="IPR011006">
    <property type="entry name" value="CheY-like_superfamily"/>
</dbReference>
<dbReference type="SUPFAM" id="SSF52540">
    <property type="entry name" value="P-loop containing nucleoside triphosphate hydrolases"/>
    <property type="match status" value="1"/>
</dbReference>
<dbReference type="InterPro" id="IPR058031">
    <property type="entry name" value="AAA_lid_NorR"/>
</dbReference>
<dbReference type="InterPro" id="IPR002197">
    <property type="entry name" value="HTH_Fis"/>
</dbReference>
<dbReference type="GO" id="GO:0000160">
    <property type="term" value="P:phosphorelay signal transduction system"/>
    <property type="evidence" value="ECO:0007669"/>
    <property type="project" value="InterPro"/>
</dbReference>
<dbReference type="Gene3D" id="1.10.8.60">
    <property type="match status" value="1"/>
</dbReference>
<dbReference type="PRINTS" id="PR01590">
    <property type="entry name" value="HTHFIS"/>
</dbReference>
<dbReference type="Pfam" id="PF25601">
    <property type="entry name" value="AAA_lid_14"/>
    <property type="match status" value="1"/>
</dbReference>
<keyword evidence="10" id="KW-1185">Reference proteome</keyword>
<evidence type="ECO:0000259" key="8">
    <source>
        <dbReference type="PROSITE" id="PS50110"/>
    </source>
</evidence>
<dbReference type="Pfam" id="PF00158">
    <property type="entry name" value="Sigma54_activat"/>
    <property type="match status" value="1"/>
</dbReference>